<dbReference type="SMART" id="SM00347">
    <property type="entry name" value="HTH_MARR"/>
    <property type="match status" value="1"/>
</dbReference>
<reference evidence="3" key="1">
    <citation type="journal article" date="2019" name="Int. J. Syst. Evol. Microbiol.">
        <title>The Global Catalogue of Microorganisms (GCM) 10K type strain sequencing project: providing services to taxonomists for standard genome sequencing and annotation.</title>
        <authorList>
            <consortium name="The Broad Institute Genomics Platform"/>
            <consortium name="The Broad Institute Genome Sequencing Center for Infectious Disease"/>
            <person name="Wu L."/>
            <person name="Ma J."/>
        </authorList>
    </citation>
    <scope>NUCLEOTIDE SEQUENCE [LARGE SCALE GENOMIC DNA]</scope>
    <source>
        <strain evidence="3">CGMCC 4.7682</strain>
    </source>
</reference>
<evidence type="ECO:0000313" key="3">
    <source>
        <dbReference type="Proteomes" id="UP001595764"/>
    </source>
</evidence>
<dbReference type="InterPro" id="IPR036388">
    <property type="entry name" value="WH-like_DNA-bd_sf"/>
</dbReference>
<sequence length="152" mass="16251">MAADERLFFLLQSAAHRLRVEGDRRCLAAGGVTTAQLGALLAVHDRPGLTQRELAAELGQRESAITAMTGRLIDAGLIVRQPHPRQHRALVLDLTAEGTATLARLRPVIESFNGELRALLGDAFGPTSEALRHLAGWPGPAVVVREGNPEGL</sequence>
<dbReference type="InterPro" id="IPR039422">
    <property type="entry name" value="MarR/SlyA-like"/>
</dbReference>
<dbReference type="InterPro" id="IPR000835">
    <property type="entry name" value="HTH_MarR-typ"/>
</dbReference>
<accession>A0ABV7QDJ6</accession>
<name>A0ABV7QDJ6_9PSEU</name>
<dbReference type="Proteomes" id="UP001595764">
    <property type="component" value="Unassembled WGS sequence"/>
</dbReference>
<organism evidence="2 3">
    <name type="scientific">Amycolatopsis halotolerans</name>
    <dbReference type="NCBI Taxonomy" id="330083"/>
    <lineage>
        <taxon>Bacteria</taxon>
        <taxon>Bacillati</taxon>
        <taxon>Actinomycetota</taxon>
        <taxon>Actinomycetes</taxon>
        <taxon>Pseudonocardiales</taxon>
        <taxon>Pseudonocardiaceae</taxon>
        <taxon>Amycolatopsis</taxon>
    </lineage>
</organism>
<dbReference type="EMBL" id="JBHRWI010000013">
    <property type="protein sequence ID" value="MFC3510350.1"/>
    <property type="molecule type" value="Genomic_DNA"/>
</dbReference>
<keyword evidence="3" id="KW-1185">Reference proteome</keyword>
<dbReference type="InterPro" id="IPR036390">
    <property type="entry name" value="WH_DNA-bd_sf"/>
</dbReference>
<comment type="caution">
    <text evidence="2">The sequence shown here is derived from an EMBL/GenBank/DDBJ whole genome shotgun (WGS) entry which is preliminary data.</text>
</comment>
<dbReference type="Pfam" id="PF12802">
    <property type="entry name" value="MarR_2"/>
    <property type="match status" value="1"/>
</dbReference>
<dbReference type="Gene3D" id="1.10.10.10">
    <property type="entry name" value="Winged helix-like DNA-binding domain superfamily/Winged helix DNA-binding domain"/>
    <property type="match status" value="1"/>
</dbReference>
<dbReference type="PANTHER" id="PTHR33164">
    <property type="entry name" value="TRANSCRIPTIONAL REGULATOR, MARR FAMILY"/>
    <property type="match status" value="1"/>
</dbReference>
<evidence type="ECO:0000313" key="2">
    <source>
        <dbReference type="EMBL" id="MFC3510350.1"/>
    </source>
</evidence>
<dbReference type="PROSITE" id="PS50995">
    <property type="entry name" value="HTH_MARR_2"/>
    <property type="match status" value="1"/>
</dbReference>
<feature type="domain" description="HTH marR-type" evidence="1">
    <location>
        <begin position="4"/>
        <end position="140"/>
    </location>
</feature>
<gene>
    <name evidence="2" type="ORF">ACFORO_09265</name>
</gene>
<dbReference type="RefSeq" id="WP_377867803.1">
    <property type="nucleotide sequence ID" value="NZ_JBHMAY010000002.1"/>
</dbReference>
<protein>
    <submittedName>
        <fullName evidence="2">MarR family winged helix-turn-helix transcriptional regulator</fullName>
    </submittedName>
</protein>
<evidence type="ECO:0000259" key="1">
    <source>
        <dbReference type="PROSITE" id="PS50995"/>
    </source>
</evidence>
<dbReference type="PANTHER" id="PTHR33164:SF43">
    <property type="entry name" value="HTH-TYPE TRANSCRIPTIONAL REPRESSOR YETL"/>
    <property type="match status" value="1"/>
</dbReference>
<proteinExistence type="predicted"/>
<dbReference type="SUPFAM" id="SSF46785">
    <property type="entry name" value="Winged helix' DNA-binding domain"/>
    <property type="match status" value="1"/>
</dbReference>